<evidence type="ECO:0000256" key="4">
    <source>
        <dbReference type="ARBA" id="ARBA00023136"/>
    </source>
</evidence>
<evidence type="ECO:0000256" key="3">
    <source>
        <dbReference type="ARBA" id="ARBA00022989"/>
    </source>
</evidence>
<evidence type="ECO:0000313" key="7">
    <source>
        <dbReference type="EMBL" id="SEG76998.1"/>
    </source>
</evidence>
<dbReference type="GO" id="GO:0030416">
    <property type="term" value="P:methylamine metabolic process"/>
    <property type="evidence" value="ECO:0007669"/>
    <property type="project" value="InterPro"/>
</dbReference>
<keyword evidence="4" id="KW-0472">Membrane</keyword>
<evidence type="ECO:0000256" key="2">
    <source>
        <dbReference type="ARBA" id="ARBA00022692"/>
    </source>
</evidence>
<keyword evidence="2" id="KW-0812">Transmembrane</keyword>
<keyword evidence="3" id="KW-1133">Transmembrane helix</keyword>
<sequence length="296" mass="31658">MIDPAVDAQVLLLAMVLAGAGLAKLLVREPVPVRPPPVHGVPEPPAATGWAVTLRRSRPVAAGLGLAEVTLGAGLMLCPYPAVRAAAATLLAAATWVVAELRQRTPDAGCGCFGGLSDERVGLRDIARTALLAAAAFATLGATDTGVQIARTGPWQVWALCGLELALLAALSPEPAALLRRRQRPTVPCERRRSPLTETYATLRRSDPWRRHRHMLDGGDPLDVWREGCWRFLAYSAHQNGHQVEVVFAVSTAHRNRTVRAAVLPTEPPIHPNATHAESPAIEDTEESGPHYIMSG</sequence>
<gene>
    <name evidence="7" type="ORF">SAMN04489712_111235</name>
</gene>
<dbReference type="AlphaFoldDB" id="A0A1H6CVX6"/>
<comment type="subcellular location">
    <subcellularLocation>
        <location evidence="1">Membrane</location>
        <topology evidence="1">Multi-pass membrane protein</topology>
    </subcellularLocation>
</comment>
<dbReference type="InterPro" id="IPR009908">
    <property type="entry name" value="Methylamine_util_MauE"/>
</dbReference>
<keyword evidence="8" id="KW-1185">Reference proteome</keyword>
<dbReference type="Proteomes" id="UP000236723">
    <property type="component" value="Unassembled WGS sequence"/>
</dbReference>
<dbReference type="GO" id="GO:0016020">
    <property type="term" value="C:membrane"/>
    <property type="evidence" value="ECO:0007669"/>
    <property type="project" value="UniProtKB-SubCell"/>
</dbReference>
<evidence type="ECO:0000256" key="1">
    <source>
        <dbReference type="ARBA" id="ARBA00004141"/>
    </source>
</evidence>
<evidence type="ECO:0000256" key="5">
    <source>
        <dbReference type="SAM" id="MobiDB-lite"/>
    </source>
</evidence>
<protein>
    <submittedName>
        <fullName evidence="7">Methylamine utilisation protein MauE</fullName>
    </submittedName>
</protein>
<name>A0A1H6CVX6_9ACTN</name>
<proteinExistence type="predicted"/>
<organism evidence="7 8">
    <name type="scientific">Thermomonospora echinospora</name>
    <dbReference type="NCBI Taxonomy" id="1992"/>
    <lineage>
        <taxon>Bacteria</taxon>
        <taxon>Bacillati</taxon>
        <taxon>Actinomycetota</taxon>
        <taxon>Actinomycetes</taxon>
        <taxon>Streptosporangiales</taxon>
        <taxon>Thermomonosporaceae</taxon>
        <taxon>Thermomonospora</taxon>
    </lineage>
</organism>
<feature type="domain" description="Methylamine utilisation protein MauE" evidence="6">
    <location>
        <begin position="11"/>
        <end position="139"/>
    </location>
</feature>
<reference evidence="8" key="1">
    <citation type="submission" date="2016-10" db="EMBL/GenBank/DDBJ databases">
        <authorList>
            <person name="Varghese N."/>
            <person name="Submissions S."/>
        </authorList>
    </citation>
    <scope>NUCLEOTIDE SEQUENCE [LARGE SCALE GENOMIC DNA]</scope>
    <source>
        <strain evidence="8">DSM 43163</strain>
    </source>
</reference>
<accession>A0A1H6CVX6</accession>
<evidence type="ECO:0000259" key="6">
    <source>
        <dbReference type="Pfam" id="PF07291"/>
    </source>
</evidence>
<evidence type="ECO:0000313" key="8">
    <source>
        <dbReference type="Proteomes" id="UP000236723"/>
    </source>
</evidence>
<dbReference type="RefSeq" id="WP_146087500.1">
    <property type="nucleotide sequence ID" value="NZ_FNVO01000011.1"/>
</dbReference>
<feature type="region of interest" description="Disordered" evidence="5">
    <location>
        <begin position="266"/>
        <end position="296"/>
    </location>
</feature>
<dbReference type="EMBL" id="FNVO01000011">
    <property type="protein sequence ID" value="SEG76998.1"/>
    <property type="molecule type" value="Genomic_DNA"/>
</dbReference>
<dbReference type="Pfam" id="PF07291">
    <property type="entry name" value="MauE"/>
    <property type="match status" value="1"/>
</dbReference>